<accession>A0A5B9QBG2</accession>
<evidence type="ECO:0000259" key="2">
    <source>
        <dbReference type="Pfam" id="PF13360"/>
    </source>
</evidence>
<dbReference type="InterPro" id="IPR011047">
    <property type="entry name" value="Quinoprotein_ADH-like_sf"/>
</dbReference>
<dbReference type="InterPro" id="IPR051918">
    <property type="entry name" value="STPP_CPPED1"/>
</dbReference>
<dbReference type="AlphaFoldDB" id="A0A5B9QBG2"/>
<dbReference type="InterPro" id="IPR018391">
    <property type="entry name" value="PQQ_b-propeller_rpt"/>
</dbReference>
<feature type="domain" description="Pyrrolo-quinoline quinone repeat" evidence="2">
    <location>
        <begin position="405"/>
        <end position="505"/>
    </location>
</feature>
<dbReference type="InterPro" id="IPR015943">
    <property type="entry name" value="WD40/YVTN_repeat-like_dom_sf"/>
</dbReference>
<dbReference type="PANTHER" id="PTHR43143:SF1">
    <property type="entry name" value="SERINE_THREONINE-PROTEIN PHOSPHATASE CPPED1"/>
    <property type="match status" value="1"/>
</dbReference>
<dbReference type="SUPFAM" id="SSF50998">
    <property type="entry name" value="Quinoprotein alcohol dehydrogenase-like"/>
    <property type="match status" value="1"/>
</dbReference>
<evidence type="ECO:0000259" key="1">
    <source>
        <dbReference type="Pfam" id="PF00149"/>
    </source>
</evidence>
<evidence type="ECO:0000313" key="4">
    <source>
        <dbReference type="Proteomes" id="UP000323917"/>
    </source>
</evidence>
<dbReference type="Gene3D" id="3.60.21.10">
    <property type="match status" value="1"/>
</dbReference>
<reference evidence="3 4" key="1">
    <citation type="submission" date="2019-08" db="EMBL/GenBank/DDBJ databases">
        <title>Deep-cultivation of Planctomycetes and their phenomic and genomic characterization uncovers novel biology.</title>
        <authorList>
            <person name="Wiegand S."/>
            <person name="Jogler M."/>
            <person name="Boedeker C."/>
            <person name="Pinto D."/>
            <person name="Vollmers J."/>
            <person name="Rivas-Marin E."/>
            <person name="Kohn T."/>
            <person name="Peeters S.H."/>
            <person name="Heuer A."/>
            <person name="Rast P."/>
            <person name="Oberbeckmann S."/>
            <person name="Bunk B."/>
            <person name="Jeske O."/>
            <person name="Meyerdierks A."/>
            <person name="Storesund J.E."/>
            <person name="Kallscheuer N."/>
            <person name="Luecker S."/>
            <person name="Lage O.M."/>
            <person name="Pohl T."/>
            <person name="Merkel B.J."/>
            <person name="Hornburger P."/>
            <person name="Mueller R.-W."/>
            <person name="Bruemmer F."/>
            <person name="Labrenz M."/>
            <person name="Spormann A.M."/>
            <person name="Op den Camp H."/>
            <person name="Overmann J."/>
            <person name="Amann R."/>
            <person name="Jetten M.S.M."/>
            <person name="Mascher T."/>
            <person name="Medema M.H."/>
            <person name="Devos D.P."/>
            <person name="Kaster A.-K."/>
            <person name="Ovreas L."/>
            <person name="Rohde M."/>
            <person name="Galperin M.Y."/>
            <person name="Jogler C."/>
        </authorList>
    </citation>
    <scope>NUCLEOTIDE SEQUENCE [LARGE SCALE GENOMIC DNA]</scope>
    <source>
        <strain evidence="3 4">Pr1d</strain>
    </source>
</reference>
<gene>
    <name evidence="3" type="ORF">Pr1d_37010</name>
</gene>
<dbReference type="Proteomes" id="UP000323917">
    <property type="component" value="Chromosome"/>
</dbReference>
<evidence type="ECO:0000313" key="3">
    <source>
        <dbReference type="EMBL" id="QEG36387.1"/>
    </source>
</evidence>
<dbReference type="OrthoDB" id="9773856at2"/>
<feature type="domain" description="Calcineurin-like phosphoesterase" evidence="1">
    <location>
        <begin position="27"/>
        <end position="174"/>
    </location>
</feature>
<dbReference type="Pfam" id="PF13360">
    <property type="entry name" value="PQQ_2"/>
    <property type="match status" value="1"/>
</dbReference>
<name>A0A5B9QBG2_9BACT</name>
<dbReference type="Pfam" id="PF00149">
    <property type="entry name" value="Metallophos"/>
    <property type="match status" value="1"/>
</dbReference>
<organism evidence="3 4">
    <name type="scientific">Bythopirellula goksoeyrii</name>
    <dbReference type="NCBI Taxonomy" id="1400387"/>
    <lineage>
        <taxon>Bacteria</taxon>
        <taxon>Pseudomonadati</taxon>
        <taxon>Planctomycetota</taxon>
        <taxon>Planctomycetia</taxon>
        <taxon>Pirellulales</taxon>
        <taxon>Lacipirellulaceae</taxon>
        <taxon>Bythopirellula</taxon>
    </lineage>
</organism>
<dbReference type="InterPro" id="IPR029052">
    <property type="entry name" value="Metallo-depent_PP-like"/>
</dbReference>
<dbReference type="InterPro" id="IPR002372">
    <property type="entry name" value="PQQ_rpt_dom"/>
</dbReference>
<dbReference type="SUPFAM" id="SSF56300">
    <property type="entry name" value="Metallo-dependent phosphatases"/>
    <property type="match status" value="1"/>
</dbReference>
<dbReference type="Gene3D" id="2.130.10.10">
    <property type="entry name" value="YVTN repeat-like/Quinoprotein amine dehydrogenase"/>
    <property type="match status" value="1"/>
</dbReference>
<dbReference type="SMART" id="SM00564">
    <property type="entry name" value="PQQ"/>
    <property type="match status" value="5"/>
</dbReference>
<protein>
    <submittedName>
        <fullName evidence="3">Outer membrane biogenesis protein BamB</fullName>
    </submittedName>
</protein>
<proteinExistence type="predicted"/>
<dbReference type="EMBL" id="CP042913">
    <property type="protein sequence ID" value="QEG36387.1"/>
    <property type="molecule type" value="Genomic_DNA"/>
</dbReference>
<dbReference type="KEGG" id="bgok:Pr1d_37010"/>
<keyword evidence="4" id="KW-1185">Reference proteome</keyword>
<dbReference type="PANTHER" id="PTHR43143">
    <property type="entry name" value="METALLOPHOSPHOESTERASE, CALCINEURIN SUPERFAMILY"/>
    <property type="match status" value="1"/>
</dbReference>
<dbReference type="InterPro" id="IPR004843">
    <property type="entry name" value="Calcineurin-like_PHP"/>
</dbReference>
<dbReference type="GO" id="GO:0016787">
    <property type="term" value="F:hydrolase activity"/>
    <property type="evidence" value="ECO:0007669"/>
    <property type="project" value="InterPro"/>
</dbReference>
<sequence>MKTLKWLAQCSSEPVVQEIYGIEADLPAFAIHTGDVMEYGPVGLAWQDFEQAIAKIACPVSLVPGNHDNTWGEINHLLKGTYGDDSYSFDIGDCHFLCINSSGLLDPLPCLDRRTLDWITTDLEKIPRDKLLFIAMHHPLSGNAGYASEFDKLRLSKLLIGRRVALIMDGHWHTVHCQRWQGIDRVNGGATFGEHTGYNTVTMVDGTLRVMFRYEKESVERLQIVPLLEKKLEDVASISEYSLGVPNEPISGGQLPVQIPKLPRHARLRIWIDSDLEHSLQLPKGSNANNILLDTENLCPGWHFVSARIRGKKRLAITTAERFKLLPVKDAPFLISEANLGAGVKARPLVQDDLIIVANTSGLVVGLSRKLEKKWAYDTHSQVVHSLTAADDRILVGNISGGLHCLRATDGRSIWKISLPNSLYAASGVHGGLAYLADGAGWLHAISLNDGQIRWSREVTSYAFEAQPLVFEDRLFISSWDGFIYAVDCNTGGVIWKSWSPKGHQDVKSRYYGAADNPIVAIGGSLFANNRAWMLGSFALNGDFQAVLQDKVTSIAAGQSDHSLYAKTLDNRLVRIDRKGNRIWDAEVPTGRVPNQPVECAGQVAVLSDTGILTLLACDSGLQTLQYSISPRLYCLSGIGTDGIDTLVAADMDGTVTSLQLLDT</sequence>